<dbReference type="EMBL" id="JAGHQL010000178">
    <property type="protein sequence ID" value="KAH0536839.1"/>
    <property type="molecule type" value="Genomic_DNA"/>
</dbReference>
<evidence type="ECO:0000313" key="3">
    <source>
        <dbReference type="EMBL" id="KAH0536839.1"/>
    </source>
</evidence>
<sequence length="406" mass="45679">MEKITCPRCGVQLSRKDNLKRHQKALCGNRSVASTGQQVLQSPGPKTDEAASMSKDSIKVVFEELGLDCELSTLEDYRNTSSIFNTQEPWLFPSCWSGGNAPDRVHLIHNTVRCTMRRAPIFQVTSQEEIEIKRIQIEFLNQVVDNTNTALDYSLMNLQAENPHHYQLELPEPVSNTAHTSPTLSFNWILSGVPVQPYIDHGFASTCTLVRSGTEHHHKIFLMWTPTSGIIERFYIEEADNSVQALSKDLEQGKAILLNSKGKELYILPGWIHFTYMLTDRFCISYTVAILDCLGVFGEIQAKEIPSGGGLQSAVILQYWSERLSSLNPDITAQSFEAWRHLEGSFIGHPLFCSAWPSYLNSKTSALPVRCFCGVDIMVPWPAFLRQRHINAVPAAAQHIHNRYTG</sequence>
<evidence type="ECO:0000256" key="1">
    <source>
        <dbReference type="PROSITE-ProRule" id="PRU00042"/>
    </source>
</evidence>
<keyword evidence="1" id="KW-0863">Zinc-finger</keyword>
<dbReference type="Proteomes" id="UP000698800">
    <property type="component" value="Unassembled WGS sequence"/>
</dbReference>
<accession>A0A9P8L0I0</accession>
<gene>
    <name evidence="3" type="ORF">FGG08_006337</name>
</gene>
<proteinExistence type="predicted"/>
<keyword evidence="1" id="KW-0862">Zinc</keyword>
<reference evidence="3" key="1">
    <citation type="submission" date="2021-03" db="EMBL/GenBank/DDBJ databases">
        <title>Comparative genomics and phylogenomic investigation of the class Geoglossomycetes provide insights into ecological specialization and systematics.</title>
        <authorList>
            <person name="Melie T."/>
            <person name="Pirro S."/>
            <person name="Miller A.N."/>
            <person name="Quandt A."/>
        </authorList>
    </citation>
    <scope>NUCLEOTIDE SEQUENCE</scope>
    <source>
        <strain evidence="3">GBOQ0MN5Z8</strain>
    </source>
</reference>
<dbReference type="PROSITE" id="PS50157">
    <property type="entry name" value="ZINC_FINGER_C2H2_2"/>
    <property type="match status" value="1"/>
</dbReference>
<evidence type="ECO:0000313" key="4">
    <source>
        <dbReference type="Proteomes" id="UP000698800"/>
    </source>
</evidence>
<feature type="domain" description="C2H2-type" evidence="2">
    <location>
        <begin position="4"/>
        <end position="31"/>
    </location>
</feature>
<protein>
    <recommendedName>
        <fullName evidence="2">C2H2-type domain-containing protein</fullName>
    </recommendedName>
</protein>
<dbReference type="AlphaFoldDB" id="A0A9P8L0I0"/>
<keyword evidence="4" id="KW-1185">Reference proteome</keyword>
<name>A0A9P8L0I0_9PEZI</name>
<dbReference type="InterPro" id="IPR013087">
    <property type="entry name" value="Znf_C2H2_type"/>
</dbReference>
<dbReference type="GO" id="GO:0008270">
    <property type="term" value="F:zinc ion binding"/>
    <property type="evidence" value="ECO:0007669"/>
    <property type="project" value="UniProtKB-KW"/>
</dbReference>
<keyword evidence="1" id="KW-0479">Metal-binding</keyword>
<organism evidence="3 4">
    <name type="scientific">Glutinoglossum americanum</name>
    <dbReference type="NCBI Taxonomy" id="1670608"/>
    <lineage>
        <taxon>Eukaryota</taxon>
        <taxon>Fungi</taxon>
        <taxon>Dikarya</taxon>
        <taxon>Ascomycota</taxon>
        <taxon>Pezizomycotina</taxon>
        <taxon>Geoglossomycetes</taxon>
        <taxon>Geoglossales</taxon>
        <taxon>Geoglossaceae</taxon>
        <taxon>Glutinoglossum</taxon>
    </lineage>
</organism>
<evidence type="ECO:0000259" key="2">
    <source>
        <dbReference type="PROSITE" id="PS50157"/>
    </source>
</evidence>
<comment type="caution">
    <text evidence="3">The sequence shown here is derived from an EMBL/GenBank/DDBJ whole genome shotgun (WGS) entry which is preliminary data.</text>
</comment>